<keyword evidence="4 7" id="KW-0812">Transmembrane</keyword>
<proteinExistence type="inferred from homology"/>
<name>A0A2Z4FKH6_9DELT</name>
<dbReference type="GO" id="GO:0005886">
    <property type="term" value="C:plasma membrane"/>
    <property type="evidence" value="ECO:0007669"/>
    <property type="project" value="UniProtKB-SubCell"/>
</dbReference>
<dbReference type="Pfam" id="PF02472">
    <property type="entry name" value="ExbD"/>
    <property type="match status" value="1"/>
</dbReference>
<evidence type="ECO:0000256" key="7">
    <source>
        <dbReference type="RuleBase" id="RU003879"/>
    </source>
</evidence>
<dbReference type="Proteomes" id="UP000249799">
    <property type="component" value="Chromosome"/>
</dbReference>
<gene>
    <name evidence="8" type="ORF">DN745_08970</name>
</gene>
<dbReference type="OrthoDB" id="5294637at2"/>
<reference evidence="8 9" key="1">
    <citation type="submission" date="2018-06" db="EMBL/GenBank/DDBJ databases">
        <title>Lujinxingia sediminis gen. nov. sp. nov., a new facultative anaerobic member of the class Deltaproteobacteria, and proposal of Lujinxingaceae fam. nov.</title>
        <authorList>
            <person name="Guo L.-Y."/>
            <person name="Li C.-M."/>
            <person name="Wang S."/>
            <person name="Du Z.-J."/>
        </authorList>
    </citation>
    <scope>NUCLEOTIDE SEQUENCE [LARGE SCALE GENOMIC DNA]</scope>
    <source>
        <strain evidence="8 9">FA350</strain>
    </source>
</reference>
<dbReference type="AlphaFoldDB" id="A0A2Z4FKH6"/>
<evidence type="ECO:0000256" key="4">
    <source>
        <dbReference type="ARBA" id="ARBA00022692"/>
    </source>
</evidence>
<comment type="similarity">
    <text evidence="2 7">Belongs to the ExbD/TolR family.</text>
</comment>
<comment type="subcellular location">
    <subcellularLocation>
        <location evidence="1">Cell membrane</location>
        <topology evidence="1">Single-pass membrane protein</topology>
    </subcellularLocation>
    <subcellularLocation>
        <location evidence="7">Cell membrane</location>
        <topology evidence="7">Single-pass type II membrane protein</topology>
    </subcellularLocation>
</comment>
<evidence type="ECO:0000256" key="5">
    <source>
        <dbReference type="ARBA" id="ARBA00022989"/>
    </source>
</evidence>
<protein>
    <submittedName>
        <fullName evidence="8">Uncharacterized protein</fullName>
    </submittedName>
</protein>
<keyword evidence="7" id="KW-0813">Transport</keyword>
<evidence type="ECO:0000256" key="3">
    <source>
        <dbReference type="ARBA" id="ARBA00022475"/>
    </source>
</evidence>
<keyword evidence="7" id="KW-0653">Protein transport</keyword>
<keyword evidence="5" id="KW-1133">Transmembrane helix</keyword>
<dbReference type="GO" id="GO:0015031">
    <property type="term" value="P:protein transport"/>
    <property type="evidence" value="ECO:0007669"/>
    <property type="project" value="UniProtKB-KW"/>
</dbReference>
<dbReference type="KEGG" id="bsed:DN745_08970"/>
<organism evidence="8 9">
    <name type="scientific">Bradymonas sediminis</name>
    <dbReference type="NCBI Taxonomy" id="1548548"/>
    <lineage>
        <taxon>Bacteria</taxon>
        <taxon>Deltaproteobacteria</taxon>
        <taxon>Bradymonadales</taxon>
        <taxon>Bradymonadaceae</taxon>
        <taxon>Bradymonas</taxon>
    </lineage>
</organism>
<keyword evidence="3" id="KW-1003">Cell membrane</keyword>
<evidence type="ECO:0000256" key="1">
    <source>
        <dbReference type="ARBA" id="ARBA00004162"/>
    </source>
</evidence>
<keyword evidence="9" id="KW-1185">Reference proteome</keyword>
<dbReference type="EMBL" id="CP030032">
    <property type="protein sequence ID" value="AWV89463.1"/>
    <property type="molecule type" value="Genomic_DNA"/>
</dbReference>
<dbReference type="GO" id="GO:0022857">
    <property type="term" value="F:transmembrane transporter activity"/>
    <property type="evidence" value="ECO:0007669"/>
    <property type="project" value="InterPro"/>
</dbReference>
<keyword evidence="6" id="KW-0472">Membrane</keyword>
<evidence type="ECO:0000313" key="9">
    <source>
        <dbReference type="Proteomes" id="UP000249799"/>
    </source>
</evidence>
<evidence type="ECO:0000256" key="2">
    <source>
        <dbReference type="ARBA" id="ARBA00005811"/>
    </source>
</evidence>
<sequence>MKSKFVKSKSPPGLMLTSLLDMFTIILIFLIVNFQAEDHNFELNDQIELPTSTSRSPFKPSTGVTVTGDKILVGKDIILNIAPEGLPRAYFDDGKIPELVARLETDFADVTKAQARDPEIEAIVLVQADKDLDYDTLYLVLRSASIAGFSKYRMATMKQ</sequence>
<accession>A0A2Z4FKH6</accession>
<evidence type="ECO:0000256" key="6">
    <source>
        <dbReference type="ARBA" id="ARBA00023136"/>
    </source>
</evidence>
<dbReference type="InterPro" id="IPR003400">
    <property type="entry name" value="ExbD"/>
</dbReference>
<dbReference type="RefSeq" id="WP_111334112.1">
    <property type="nucleotide sequence ID" value="NZ_CP030032.1"/>
</dbReference>
<evidence type="ECO:0000313" key="8">
    <source>
        <dbReference type="EMBL" id="AWV89463.1"/>
    </source>
</evidence>